<sequence length="158" mass="17336">MSPAHRLLRTFRSIHLHLGVFTAPMLLFLAITGGLQVFGLHESSRDSGYAPPAWLASAAQLHKKQTLEMPQRRRPPATASGNTAQPTPAVQPRVRDEAARPAKRNLWPMKTFFALVALGLLVSVSSGLYMAWRFTRRPAVFGVVLGAGVMVPLLLLLF</sequence>
<feature type="transmembrane region" description="Helical" evidence="2">
    <location>
        <begin position="112"/>
        <end position="132"/>
    </location>
</feature>
<feature type="region of interest" description="Disordered" evidence="1">
    <location>
        <begin position="65"/>
        <end position="97"/>
    </location>
</feature>
<proteinExistence type="predicted"/>
<keyword evidence="2" id="KW-1133">Transmembrane helix</keyword>
<feature type="transmembrane region" description="Helical" evidence="2">
    <location>
        <begin position="20"/>
        <end position="40"/>
    </location>
</feature>
<name>A0AAU7QGR9_9GAMM</name>
<dbReference type="RefSeq" id="WP_350015546.1">
    <property type="nucleotide sequence ID" value="NZ_CP157948.1"/>
</dbReference>
<gene>
    <name evidence="3" type="ORF">ABNK63_10225</name>
</gene>
<keyword evidence="2" id="KW-0472">Membrane</keyword>
<evidence type="ECO:0000256" key="2">
    <source>
        <dbReference type="SAM" id="Phobius"/>
    </source>
</evidence>
<dbReference type="EMBL" id="CP157948">
    <property type="protein sequence ID" value="XBS88781.1"/>
    <property type="molecule type" value="Genomic_DNA"/>
</dbReference>
<evidence type="ECO:0000256" key="1">
    <source>
        <dbReference type="SAM" id="MobiDB-lite"/>
    </source>
</evidence>
<feature type="transmembrane region" description="Helical" evidence="2">
    <location>
        <begin position="138"/>
        <end position="157"/>
    </location>
</feature>
<feature type="compositionally biased region" description="Polar residues" evidence="1">
    <location>
        <begin position="79"/>
        <end position="88"/>
    </location>
</feature>
<evidence type="ECO:0000313" key="3">
    <source>
        <dbReference type="EMBL" id="XBS88781.1"/>
    </source>
</evidence>
<reference evidence="3" key="1">
    <citation type="submission" date="2024-06" db="EMBL/GenBank/DDBJ databases">
        <authorList>
            <person name="Sun Y."/>
        </authorList>
    </citation>
    <scope>NUCLEOTIDE SEQUENCE</scope>
    <source>
        <strain evidence="3">IGA1.0</strain>
    </source>
</reference>
<protein>
    <submittedName>
        <fullName evidence="3">PepSY domain-containing protein</fullName>
    </submittedName>
</protein>
<dbReference type="AlphaFoldDB" id="A0AAU7QGR9"/>
<keyword evidence="2" id="KW-0812">Transmembrane</keyword>
<accession>A0AAU7QGR9</accession>
<organism evidence="3">
    <name type="scientific">Rhodanobacter sp. IGA1.0</name>
    <dbReference type="NCBI Taxonomy" id="3158582"/>
    <lineage>
        <taxon>Bacteria</taxon>
        <taxon>Pseudomonadati</taxon>
        <taxon>Pseudomonadota</taxon>
        <taxon>Gammaproteobacteria</taxon>
        <taxon>Lysobacterales</taxon>
        <taxon>Rhodanobacteraceae</taxon>
        <taxon>Rhodanobacter</taxon>
    </lineage>
</organism>